<sequence length="1765" mass="202588">MDYSINYVAERLHQKLAEYIETQYPISEKSFQIKRTELLNKPGVLSTEPYIEATPVYEVGSNYRNMDIPEVAQNLMVELANFVPSVGVFPKPYLHQEMAMQAFLQQNKDIIVSTGTGSGKTESFLHPVLNTLYQEAKKRPEQFKKRAVRALVLYPMNALVSDQMTRLRRLFGDDRVKKIFQDAGGRNTQFGMYTSRTPYAGAHSATKDRYQLDDILKYYSSLEKNKPAEVKQMKERGKWPAKDLTAFKNSKETKRDLYRGIKTDAELFTRHEMQDTPPDILVTNYSMLEYMLMRPIERSIWEQTKEWLESNEDNYFVLVLDEAHMYRGTGGAEVALLIRRLQSRLGIDRNRLKCILTSASLGKENDDVGPIEFAKQLTGTPSCREFKLIRGVEESRIISKASSEQDLGNLSSMDSDAFISIAKDYPSNLKKLNPFFSKLMWPSPPEEREKFPQYLYEQLNGWEPLEKVVKQISGSATTLKAIVSSLYPSANRKEAEKAISNLLLLANAAKKNGRVLLPARVHIFFRGLSGIYSCINPMCTGCNEDGLLGKLFEDFRVTCDCGARVYEVMTHRYCGSAFIKGYIKEKGVGQAYLWNEGGHGVVDEKLKEIHLLVEKPHEEAIKGNGITPLWLHIETGYLQDTPPSTAGFIQVYKSVEKVSRRKHKNYYSNAISFERCPCCLKSAKFNIRDLRIKGEQPFANLIREQFRIQPPVEGNNNINEGRKVLIFSDGRQKAARLARDIPEEVEKDSIRQLILKAAFDLEKEGIRAKIGKELYPAVLHYLHTNQLHLFSQEKRKDLVQDKDYYVREFYEEYGPDLIEIFNEADDDLDMSLRKEFKLRMLEVIGSPGYSIYDTTTGIVVPIKRVYSKDLRNLIVQKDFENISILFIKELLDNIAVDIDLEPYERRDLLGLYRDESEWGRNFHSISKQLKINISKCVGEENTETLIQLLFKKLCRTKNDKYFLDLNKLTIKDGIHHTWYKCTSCKQIHAVKIQDNCPSCNDNSIEELLPNSDILRAEKGYWRTPIAQVLAGEKITNISVEEHTAQLSQKDPSVAFATTEQYEMAFQDIVLDEDLGIVDILSCTTTMEVGIDIGSLTAVGMRNIPPQRENYQQRAGRAGRRGSSLSTVITYAQDGPHDHHYFNHPEYIISGENREALIYITNKKIIKRHIHALLIQTYFHNYADDETISSSISEALGSTLDFFKGKSTFSIDAFYDWVQKQLKLKFVNYPEVFAIIPEEAVKNESEKWGLIKEAAENLDQDLVDAFDEVEESINKYFEILEGEDDIQSEKHPDELLLNFLFNHGFLPTYAFPRNLSNFYIQGRNNKNKVILEQRPQLELNRALSEYAPGRQVVVNKKTYRIGGIYNPFSKNPDAPAQDINIYEKRVAFCLKCNFTKKLEDNKLHEVCPNCKENILIRPYVRPTGFSPEKGRELQKGDLSQEYSYTSTPQLIIDKEDFKPSPYNKLGLIKYMHRENEELIIVNRGADNESGFWMCEDCGFIKPVLGNEDLSKGHDKPFQQSGMVERKCSGSLHQIYLGNSFRTDLFLIRLTMDEKLDFYASKKWLHDALNTLGEGLVLASSRILDIDAQELTVGYRILQEEQGIGFVDLYLFDTLSGGAGYSYEAGNRITEIIEKTFDVLNECANNCDSSCYKCLRNYQNQMKHGQLNRMLGLELLTYLVSGHLKVYTSEQEIGVLKKLKATYDLHHGQGYAKFKSVNNHEFLELVNGKVIGLKNNIEKKYTVGDIQFYSPYEINFDLPNVYEEIEQ</sequence>
<dbReference type="SMART" id="SM00490">
    <property type="entry name" value="HELICc"/>
    <property type="match status" value="1"/>
</dbReference>
<evidence type="ECO:0000259" key="3">
    <source>
        <dbReference type="PROSITE" id="PS51192"/>
    </source>
</evidence>
<dbReference type="InterPro" id="IPR014001">
    <property type="entry name" value="Helicase_ATP-bd"/>
</dbReference>
<feature type="domain" description="Helicase C-terminal" evidence="4">
    <location>
        <begin position="964"/>
        <end position="1165"/>
    </location>
</feature>
<dbReference type="Pfam" id="PF00271">
    <property type="entry name" value="Helicase_C"/>
    <property type="match status" value="1"/>
</dbReference>
<accession>A0ABT8JQ69</accession>
<reference evidence="5" key="1">
    <citation type="submission" date="2023-03" db="EMBL/GenBank/DDBJ databases">
        <title>MT1 and MT2 Draft Genomes of Novel Species.</title>
        <authorList>
            <person name="Venkateswaran K."/>
        </authorList>
    </citation>
    <scope>NUCLEOTIDE SEQUENCE</scope>
    <source>
        <strain evidence="5">F6_3S_P_2</strain>
    </source>
</reference>
<evidence type="ECO:0000313" key="6">
    <source>
        <dbReference type="Proteomes" id="UP001175097"/>
    </source>
</evidence>
<keyword evidence="5" id="KW-0347">Helicase</keyword>
<organism evidence="5 6">
    <name type="scientific">Sporosarcina highlanderae</name>
    <dbReference type="NCBI Taxonomy" id="3035916"/>
    <lineage>
        <taxon>Bacteria</taxon>
        <taxon>Bacillati</taxon>
        <taxon>Bacillota</taxon>
        <taxon>Bacilli</taxon>
        <taxon>Bacillales</taxon>
        <taxon>Caryophanaceae</taxon>
        <taxon>Sporosarcina</taxon>
    </lineage>
</organism>
<name>A0ABT8JQ69_9BACL</name>
<dbReference type="SUPFAM" id="SSF52540">
    <property type="entry name" value="P-loop containing nucleoside triphosphate hydrolases"/>
    <property type="match status" value="2"/>
</dbReference>
<evidence type="ECO:0000256" key="1">
    <source>
        <dbReference type="ARBA" id="ARBA00022741"/>
    </source>
</evidence>
<dbReference type="PROSITE" id="PS51192">
    <property type="entry name" value="HELICASE_ATP_BIND_1"/>
    <property type="match status" value="1"/>
</dbReference>
<dbReference type="InterPro" id="IPR027417">
    <property type="entry name" value="P-loop_NTPase"/>
</dbReference>
<keyword evidence="1" id="KW-0547">Nucleotide-binding</keyword>
<dbReference type="Pfam" id="PF09369">
    <property type="entry name" value="MZB"/>
    <property type="match status" value="1"/>
</dbReference>
<dbReference type="InterPro" id="IPR011545">
    <property type="entry name" value="DEAD/DEAH_box_helicase_dom"/>
</dbReference>
<dbReference type="SMART" id="SM00487">
    <property type="entry name" value="DEXDc"/>
    <property type="match status" value="1"/>
</dbReference>
<dbReference type="PROSITE" id="PS51194">
    <property type="entry name" value="HELICASE_CTER"/>
    <property type="match status" value="1"/>
</dbReference>
<comment type="caution">
    <text evidence="5">The sequence shown here is derived from an EMBL/GenBank/DDBJ whole genome shotgun (WGS) entry which is preliminary data.</text>
</comment>
<dbReference type="Pfam" id="PF00270">
    <property type="entry name" value="DEAD"/>
    <property type="match status" value="1"/>
</dbReference>
<dbReference type="EMBL" id="JAROCC010000004">
    <property type="protein sequence ID" value="MDN4607167.1"/>
    <property type="molecule type" value="Genomic_DNA"/>
</dbReference>
<dbReference type="Gene3D" id="3.40.50.300">
    <property type="entry name" value="P-loop containing nucleotide triphosphate hydrolases"/>
    <property type="match status" value="2"/>
</dbReference>
<gene>
    <name evidence="5" type="ORF">P5G49_06680</name>
</gene>
<evidence type="ECO:0000256" key="2">
    <source>
        <dbReference type="ARBA" id="ARBA00022840"/>
    </source>
</evidence>
<dbReference type="GO" id="GO:0004386">
    <property type="term" value="F:helicase activity"/>
    <property type="evidence" value="ECO:0007669"/>
    <property type="project" value="UniProtKB-KW"/>
</dbReference>
<dbReference type="InterPro" id="IPR001650">
    <property type="entry name" value="Helicase_C-like"/>
</dbReference>
<keyword evidence="5" id="KW-0378">Hydrolase</keyword>
<dbReference type="PANTHER" id="PTHR47957">
    <property type="entry name" value="ATP-DEPENDENT HELICASE HRQ1"/>
    <property type="match status" value="1"/>
</dbReference>
<evidence type="ECO:0000313" key="5">
    <source>
        <dbReference type="EMBL" id="MDN4607167.1"/>
    </source>
</evidence>
<evidence type="ECO:0000259" key="4">
    <source>
        <dbReference type="PROSITE" id="PS51194"/>
    </source>
</evidence>
<dbReference type="PANTHER" id="PTHR47957:SF3">
    <property type="entry name" value="ATP-DEPENDENT HELICASE HRQ1"/>
    <property type="match status" value="1"/>
</dbReference>
<dbReference type="Proteomes" id="UP001175097">
    <property type="component" value="Unassembled WGS sequence"/>
</dbReference>
<feature type="domain" description="Helicase ATP-binding" evidence="3">
    <location>
        <begin position="101"/>
        <end position="379"/>
    </location>
</feature>
<keyword evidence="2" id="KW-0067">ATP-binding</keyword>
<dbReference type="RefSeq" id="WP_301242714.1">
    <property type="nucleotide sequence ID" value="NZ_JAROCC010000004.1"/>
</dbReference>
<dbReference type="InterPro" id="IPR018973">
    <property type="entry name" value="MZB"/>
</dbReference>
<protein>
    <submittedName>
        <fullName evidence="5">DEAD/DEAH box helicase</fullName>
    </submittedName>
</protein>
<keyword evidence="6" id="KW-1185">Reference proteome</keyword>
<proteinExistence type="predicted"/>